<comment type="caution">
    <text evidence="1">The sequence shown here is derived from an EMBL/GenBank/DDBJ whole genome shotgun (WGS) entry which is preliminary data.</text>
</comment>
<reference evidence="1" key="1">
    <citation type="submission" date="2022-02" db="EMBL/GenBank/DDBJ databases">
        <title>Plant Genome Project.</title>
        <authorList>
            <person name="Zhang R.-G."/>
        </authorList>
    </citation>
    <scope>NUCLEOTIDE SEQUENCE</scope>
    <source>
        <strain evidence="1">AT1</strain>
    </source>
</reference>
<dbReference type="Proteomes" id="UP001062846">
    <property type="component" value="Chromosome 5"/>
</dbReference>
<name>A0ACC0NRI6_RHOML</name>
<evidence type="ECO:0000313" key="1">
    <source>
        <dbReference type="EMBL" id="KAI8555208.1"/>
    </source>
</evidence>
<keyword evidence="2" id="KW-1185">Reference proteome</keyword>
<sequence>MRSSSTLVPSSPSIQLHYPRIPLPTSNITSIAPTIKCLAILPMPASGFDMPFQDLIDCGIITTPPPSTANVNQVQNAQSFRAQTQPQNFSVFEAPLSAVMEKFFQSGDLKPLTPTCPPKVLLANYNANHFCAFHQMPGHHTDKCYRFRHEIQDLIDDGMVQVPPKPNVISNPLPQHGSDPLVGQITINSTHINPSSKPVTSILPEREDSLLAAVCATEVFTVDIWIDSDEGLANERTD</sequence>
<gene>
    <name evidence="1" type="ORF">RHMOL_Rhmol05G0157000</name>
</gene>
<accession>A0ACC0NRI6</accession>
<dbReference type="EMBL" id="CM046392">
    <property type="protein sequence ID" value="KAI8555208.1"/>
    <property type="molecule type" value="Genomic_DNA"/>
</dbReference>
<evidence type="ECO:0000313" key="2">
    <source>
        <dbReference type="Proteomes" id="UP001062846"/>
    </source>
</evidence>
<protein>
    <submittedName>
        <fullName evidence="1">Uncharacterized protein</fullName>
    </submittedName>
</protein>
<proteinExistence type="predicted"/>
<organism evidence="1 2">
    <name type="scientific">Rhododendron molle</name>
    <name type="common">Chinese azalea</name>
    <name type="synonym">Azalea mollis</name>
    <dbReference type="NCBI Taxonomy" id="49168"/>
    <lineage>
        <taxon>Eukaryota</taxon>
        <taxon>Viridiplantae</taxon>
        <taxon>Streptophyta</taxon>
        <taxon>Embryophyta</taxon>
        <taxon>Tracheophyta</taxon>
        <taxon>Spermatophyta</taxon>
        <taxon>Magnoliopsida</taxon>
        <taxon>eudicotyledons</taxon>
        <taxon>Gunneridae</taxon>
        <taxon>Pentapetalae</taxon>
        <taxon>asterids</taxon>
        <taxon>Ericales</taxon>
        <taxon>Ericaceae</taxon>
        <taxon>Ericoideae</taxon>
        <taxon>Rhodoreae</taxon>
        <taxon>Rhododendron</taxon>
    </lineage>
</organism>